<feature type="binding site" evidence="7">
    <location>
        <position position="107"/>
    </location>
    <ligand>
        <name>FAD</name>
        <dbReference type="ChEBI" id="CHEBI:57692"/>
    </ligand>
</feature>
<comment type="cofactor">
    <cofactor evidence="1 7">
        <name>FAD</name>
        <dbReference type="ChEBI" id="CHEBI:57692"/>
    </cofactor>
</comment>
<feature type="binding site" evidence="7">
    <location>
        <position position="115"/>
    </location>
    <ligand>
        <name>FAD</name>
        <dbReference type="ChEBI" id="CHEBI:57692"/>
    </ligand>
</feature>
<keyword evidence="8" id="KW-0175">Coiled coil</keyword>
<dbReference type="InterPro" id="IPR001834">
    <property type="entry name" value="CBR-like"/>
</dbReference>
<evidence type="ECO:0000256" key="3">
    <source>
        <dbReference type="ARBA" id="ARBA00022630"/>
    </source>
</evidence>
<keyword evidence="4 7" id="KW-0274">FAD</keyword>
<dbReference type="Pfam" id="PF00175">
    <property type="entry name" value="NAD_binding_1"/>
    <property type="match status" value="1"/>
</dbReference>
<feature type="binding site" evidence="7">
    <location>
        <position position="87"/>
    </location>
    <ligand>
        <name>FAD</name>
        <dbReference type="ChEBI" id="CHEBI:57692"/>
    </ligand>
</feature>
<sequence>MAPRRLFVYGLCGGLLGYGGWQWYQQQQQPRKGQLDSNRYVPLDLVDKQTVSPDTVRLRLKVNPLADEEYPVPSCLYIKDDTIQVMRPYTPINANPYKDGYIDLVVKRYPNGSISRTLSGYPLNESVFVRGPMLEEYQYKSNTLDEIGMIAGGTGISPMYQLIKRILEDDQDTQSKHIWLIYANKKERDILLKQELDKLAEEHKGRFKVMYVLEQPSSEDWQGQRGRVTANMVDSMLLKKKDAGETDQPHRRLVFVCGPDGMLNSVCGQRARDYTQGTLTGIIDLAIGYNKVNKWDMICGLGRLGRTTGIADLKVATQLSQLGEPPSPTMSTTSFLSSVSWMAEKSSSDLIPLLKNAYHTLKDRERDLMLAAEIGKSLLENNIAMKNKYEELLNNTRSTSSSNSVLTAQGVAALPTPSSSILTNGRQQGSDSGMESYEDQEADDDMYGSMRFVPSQGTREAMIEALEIKNSELNKHLESILEEQATMDKSNTKKHHQLEQEITMLNNSLDMAATKIQELEEMNKRSTGKRRPGDAQHAPSDDNVDRQMIDDLLDQIDQLKTQNDTTIQSKQDLENKLANTLQDLRRLKEQFEQFQFTKDDHEDLKAAYERQFRHIDELNASVEEHRSMLQTLKDRQSRKQSIDHYNNDTSSTTTTTTGFRNTLLGELENEWMKRQRQPHHLQSSFSTPTRTTTPTPTHRHSPSPAPRMKPSLSSTLSLKDLTKFTGQSISAMYNHQQGDLSMESVLAHAAGVDQKTLEDAIRLVDRFEEGLGYSGGASSCWLSDDDNDDQQQQWMTMFDPAFPRDGLYPDASTTLTTTKDSVYPNTFNGRIQNTVRHFFKAVWRWCRFAAILTTAILISLWNGPDYMLLEN</sequence>
<evidence type="ECO:0000256" key="7">
    <source>
        <dbReference type="PIRSR" id="PIRSR601834-1"/>
    </source>
</evidence>
<evidence type="ECO:0000256" key="1">
    <source>
        <dbReference type="ARBA" id="ARBA00001974"/>
    </source>
</evidence>
<evidence type="ECO:0000256" key="6">
    <source>
        <dbReference type="ARBA" id="ARBA00023027"/>
    </source>
</evidence>
<protein>
    <recommendedName>
        <fullName evidence="11">FAD-binding FR-type domain-containing protein</fullName>
    </recommendedName>
</protein>
<feature type="coiled-coil region" evidence="8">
    <location>
        <begin position="463"/>
        <end position="522"/>
    </location>
</feature>
<evidence type="ECO:0000256" key="2">
    <source>
        <dbReference type="ARBA" id="ARBA00006105"/>
    </source>
</evidence>
<feature type="binding site" evidence="7">
    <location>
        <position position="105"/>
    </location>
    <ligand>
        <name>FAD</name>
        <dbReference type="ChEBI" id="CHEBI:57692"/>
    </ligand>
</feature>
<comment type="similarity">
    <text evidence="2">Belongs to the flavoprotein pyridine nucleotide cytochrome reductase family.</text>
</comment>
<evidence type="ECO:0000256" key="10">
    <source>
        <dbReference type="SAM" id="Phobius"/>
    </source>
</evidence>
<dbReference type="OrthoDB" id="432685at2759"/>
<dbReference type="PROSITE" id="PS51384">
    <property type="entry name" value="FAD_FR"/>
    <property type="match status" value="1"/>
</dbReference>
<dbReference type="GO" id="GO:0016491">
    <property type="term" value="F:oxidoreductase activity"/>
    <property type="evidence" value="ECO:0007669"/>
    <property type="project" value="UniProtKB-KW"/>
</dbReference>
<dbReference type="EMBL" id="LT553527">
    <property type="protein sequence ID" value="SAM01325.1"/>
    <property type="molecule type" value="Genomic_DNA"/>
</dbReference>
<evidence type="ECO:0000313" key="12">
    <source>
        <dbReference type="EMBL" id="SAM01325.1"/>
    </source>
</evidence>
<dbReference type="InParanoid" id="A0A168NW91"/>
<dbReference type="PRINTS" id="PR00406">
    <property type="entry name" value="CYTB5RDTASE"/>
</dbReference>
<evidence type="ECO:0000256" key="5">
    <source>
        <dbReference type="ARBA" id="ARBA00023002"/>
    </source>
</evidence>
<dbReference type="STRING" id="4829.A0A168NW91"/>
<feature type="coiled-coil region" evidence="8">
    <location>
        <begin position="549"/>
        <end position="635"/>
    </location>
</feature>
<dbReference type="CDD" id="cd06183">
    <property type="entry name" value="cyt_b5_reduct_like"/>
    <property type="match status" value="1"/>
</dbReference>
<gene>
    <name evidence="12" type="primary">ABSGL_07066.1 scaffold 8717</name>
</gene>
<keyword evidence="3 7" id="KW-0285">Flavoprotein</keyword>
<dbReference type="Proteomes" id="UP000078561">
    <property type="component" value="Unassembled WGS sequence"/>
</dbReference>
<keyword evidence="10" id="KW-0812">Transmembrane</keyword>
<dbReference type="InterPro" id="IPR039261">
    <property type="entry name" value="FNR_nucleotide-bd"/>
</dbReference>
<evidence type="ECO:0000256" key="4">
    <source>
        <dbReference type="ARBA" id="ARBA00022827"/>
    </source>
</evidence>
<dbReference type="SUPFAM" id="SSF52343">
    <property type="entry name" value="Ferredoxin reductase-like, C-terminal NADP-linked domain"/>
    <property type="match status" value="1"/>
</dbReference>
<dbReference type="InterPro" id="IPR001433">
    <property type="entry name" value="OxRdtase_FAD/NAD-bd"/>
</dbReference>
<feature type="compositionally biased region" description="Basic and acidic residues" evidence="9">
    <location>
        <begin position="635"/>
        <end position="646"/>
    </location>
</feature>
<feature type="binding site" evidence="7">
    <location>
        <position position="89"/>
    </location>
    <ligand>
        <name>FAD</name>
        <dbReference type="ChEBI" id="CHEBI:57692"/>
    </ligand>
</feature>
<keyword evidence="6" id="KW-0520">NAD</keyword>
<evidence type="ECO:0000313" key="13">
    <source>
        <dbReference type="Proteomes" id="UP000078561"/>
    </source>
</evidence>
<evidence type="ECO:0000259" key="11">
    <source>
        <dbReference type="PROSITE" id="PS51384"/>
    </source>
</evidence>
<feature type="region of interest" description="Disordered" evidence="9">
    <location>
        <begin position="675"/>
        <end position="712"/>
    </location>
</feature>
<feature type="region of interest" description="Disordered" evidence="9">
    <location>
        <begin position="523"/>
        <end position="545"/>
    </location>
</feature>
<feature type="binding site" evidence="7">
    <location>
        <position position="114"/>
    </location>
    <ligand>
        <name>FAD</name>
        <dbReference type="ChEBI" id="CHEBI:57692"/>
    </ligand>
</feature>
<dbReference type="Pfam" id="PF00970">
    <property type="entry name" value="FAD_binding_6"/>
    <property type="match status" value="1"/>
</dbReference>
<keyword evidence="5" id="KW-0560">Oxidoreductase</keyword>
<feature type="compositionally biased region" description="Polar residues" evidence="9">
    <location>
        <begin position="416"/>
        <end position="433"/>
    </location>
</feature>
<dbReference type="InterPro" id="IPR017927">
    <property type="entry name" value="FAD-bd_FR_type"/>
</dbReference>
<keyword evidence="10" id="KW-0472">Membrane</keyword>
<keyword evidence="13" id="KW-1185">Reference proteome</keyword>
<feature type="binding site" evidence="7">
    <location>
        <position position="88"/>
    </location>
    <ligand>
        <name>FAD</name>
        <dbReference type="ChEBI" id="CHEBI:57692"/>
    </ligand>
</feature>
<dbReference type="SUPFAM" id="SSF63380">
    <property type="entry name" value="Riboflavin synthase domain-like"/>
    <property type="match status" value="1"/>
</dbReference>
<dbReference type="PRINTS" id="PR00371">
    <property type="entry name" value="FPNCR"/>
</dbReference>
<feature type="compositionally biased region" description="Low complexity" evidence="9">
    <location>
        <begin position="683"/>
        <end position="696"/>
    </location>
</feature>
<feature type="compositionally biased region" description="Basic and acidic residues" evidence="9">
    <location>
        <begin position="531"/>
        <end position="545"/>
    </location>
</feature>
<dbReference type="InterPro" id="IPR017938">
    <property type="entry name" value="Riboflavin_synthase-like_b-brl"/>
</dbReference>
<dbReference type="FunFam" id="3.40.50.80:FF:000009">
    <property type="entry name" value="NADH-cytochrome b5 reductase"/>
    <property type="match status" value="1"/>
</dbReference>
<feature type="domain" description="FAD-binding FR-type" evidence="11">
    <location>
        <begin position="38"/>
        <end position="139"/>
    </location>
</feature>
<feature type="region of interest" description="Disordered" evidence="9">
    <location>
        <begin position="416"/>
        <end position="442"/>
    </location>
</feature>
<keyword evidence="10" id="KW-1133">Transmembrane helix</keyword>
<dbReference type="Gene3D" id="3.40.50.80">
    <property type="entry name" value="Nucleotide-binding domain of ferredoxin-NADP reductase (FNR) module"/>
    <property type="match status" value="1"/>
</dbReference>
<name>A0A168NW91_ABSGL</name>
<evidence type="ECO:0000256" key="8">
    <source>
        <dbReference type="SAM" id="Coils"/>
    </source>
</evidence>
<organism evidence="12">
    <name type="scientific">Absidia glauca</name>
    <name type="common">Pin mould</name>
    <dbReference type="NCBI Taxonomy" id="4829"/>
    <lineage>
        <taxon>Eukaryota</taxon>
        <taxon>Fungi</taxon>
        <taxon>Fungi incertae sedis</taxon>
        <taxon>Mucoromycota</taxon>
        <taxon>Mucoromycotina</taxon>
        <taxon>Mucoromycetes</taxon>
        <taxon>Mucorales</taxon>
        <taxon>Cunninghamellaceae</taxon>
        <taxon>Absidia</taxon>
    </lineage>
</organism>
<feature type="region of interest" description="Disordered" evidence="9">
    <location>
        <begin position="635"/>
        <end position="657"/>
    </location>
</feature>
<reference evidence="12" key="1">
    <citation type="submission" date="2016-04" db="EMBL/GenBank/DDBJ databases">
        <authorList>
            <person name="Evans L.H."/>
            <person name="Alamgir A."/>
            <person name="Owens N."/>
            <person name="Weber N.D."/>
            <person name="Virtaneva K."/>
            <person name="Barbian K."/>
            <person name="Babar A."/>
            <person name="Rosenke K."/>
        </authorList>
    </citation>
    <scope>NUCLEOTIDE SEQUENCE [LARGE SCALE GENOMIC DNA]</scope>
    <source>
        <strain evidence="12">CBS 101.48</strain>
    </source>
</reference>
<feature type="transmembrane region" description="Helical" evidence="10">
    <location>
        <begin position="6"/>
        <end position="24"/>
    </location>
</feature>
<dbReference type="InterPro" id="IPR001709">
    <property type="entry name" value="Flavoprot_Pyr_Nucl_cyt_Rdtase"/>
</dbReference>
<dbReference type="Gene3D" id="2.40.30.10">
    <property type="entry name" value="Translation factors"/>
    <property type="match status" value="1"/>
</dbReference>
<accession>A0A168NW91</accession>
<dbReference type="PANTHER" id="PTHR19370">
    <property type="entry name" value="NADH-CYTOCHROME B5 REDUCTASE"/>
    <property type="match status" value="1"/>
</dbReference>
<dbReference type="AlphaFoldDB" id="A0A168NW91"/>
<dbReference type="InterPro" id="IPR008333">
    <property type="entry name" value="Cbr1-like_FAD-bd_dom"/>
</dbReference>
<proteinExistence type="inferred from homology"/>
<evidence type="ECO:0000256" key="9">
    <source>
        <dbReference type="SAM" id="MobiDB-lite"/>
    </source>
</evidence>